<reference evidence="1" key="1">
    <citation type="journal article" date="2020" name="Stud. Mycol.">
        <title>101 Dothideomycetes genomes: a test case for predicting lifestyles and emergence of pathogens.</title>
        <authorList>
            <person name="Haridas S."/>
            <person name="Albert R."/>
            <person name="Binder M."/>
            <person name="Bloem J."/>
            <person name="Labutti K."/>
            <person name="Salamov A."/>
            <person name="Andreopoulos B."/>
            <person name="Baker S."/>
            <person name="Barry K."/>
            <person name="Bills G."/>
            <person name="Bluhm B."/>
            <person name="Cannon C."/>
            <person name="Castanera R."/>
            <person name="Culley D."/>
            <person name="Daum C."/>
            <person name="Ezra D."/>
            <person name="Gonzalez J."/>
            <person name="Henrissat B."/>
            <person name="Kuo A."/>
            <person name="Liang C."/>
            <person name="Lipzen A."/>
            <person name="Lutzoni F."/>
            <person name="Magnuson J."/>
            <person name="Mondo S."/>
            <person name="Nolan M."/>
            <person name="Ohm R."/>
            <person name="Pangilinan J."/>
            <person name="Park H.-J."/>
            <person name="Ramirez L."/>
            <person name="Alfaro M."/>
            <person name="Sun H."/>
            <person name="Tritt A."/>
            <person name="Yoshinaga Y."/>
            <person name="Zwiers L.-H."/>
            <person name="Turgeon B."/>
            <person name="Goodwin S."/>
            <person name="Spatafora J."/>
            <person name="Crous P."/>
            <person name="Grigoriev I."/>
        </authorList>
    </citation>
    <scope>NUCLEOTIDE SEQUENCE</scope>
    <source>
        <strain evidence="1">CBS 207.26</strain>
    </source>
</reference>
<dbReference type="AlphaFoldDB" id="A0A6A6E0K7"/>
<gene>
    <name evidence="1" type="ORF">K469DRAFT_200755</name>
</gene>
<dbReference type="Proteomes" id="UP000800200">
    <property type="component" value="Unassembled WGS sequence"/>
</dbReference>
<evidence type="ECO:0000313" key="1">
    <source>
        <dbReference type="EMBL" id="KAF2184202.1"/>
    </source>
</evidence>
<sequence>MGRGRFISCSFCFGLYDSDLLFGLSIARICNALTSNSSLLAASIPTRSRSDLGPRPAPACSADWRHIIPTEQLKIRLGGCRLAQVLSKGPNGILQIIPRAR</sequence>
<dbReference type="EMBL" id="ML994639">
    <property type="protein sequence ID" value="KAF2184202.1"/>
    <property type="molecule type" value="Genomic_DNA"/>
</dbReference>
<protein>
    <submittedName>
        <fullName evidence="1">Uncharacterized protein</fullName>
    </submittedName>
</protein>
<organism evidence="1 2">
    <name type="scientific">Zopfia rhizophila CBS 207.26</name>
    <dbReference type="NCBI Taxonomy" id="1314779"/>
    <lineage>
        <taxon>Eukaryota</taxon>
        <taxon>Fungi</taxon>
        <taxon>Dikarya</taxon>
        <taxon>Ascomycota</taxon>
        <taxon>Pezizomycotina</taxon>
        <taxon>Dothideomycetes</taxon>
        <taxon>Dothideomycetes incertae sedis</taxon>
        <taxon>Zopfiaceae</taxon>
        <taxon>Zopfia</taxon>
    </lineage>
</organism>
<keyword evidence="2" id="KW-1185">Reference proteome</keyword>
<accession>A0A6A6E0K7</accession>
<name>A0A6A6E0K7_9PEZI</name>
<evidence type="ECO:0000313" key="2">
    <source>
        <dbReference type="Proteomes" id="UP000800200"/>
    </source>
</evidence>
<proteinExistence type="predicted"/>